<dbReference type="GO" id="GO:0016020">
    <property type="term" value="C:membrane"/>
    <property type="evidence" value="ECO:0007669"/>
    <property type="project" value="InterPro"/>
</dbReference>
<name>A0A1G4UIV0_9HYPH</name>
<dbReference type="Pfam" id="PF04030">
    <property type="entry name" value="ALO"/>
    <property type="match status" value="1"/>
</dbReference>
<dbReference type="Gene3D" id="3.30.43.10">
    <property type="entry name" value="Uridine Diphospho-n-acetylenolpyruvylglucosamine Reductase, domain 2"/>
    <property type="match status" value="1"/>
</dbReference>
<dbReference type="InterPro" id="IPR016167">
    <property type="entry name" value="FAD-bd_PCMH_sub1"/>
</dbReference>
<dbReference type="Proteomes" id="UP000198889">
    <property type="component" value="Unassembled WGS sequence"/>
</dbReference>
<proteinExistence type="predicted"/>
<dbReference type="InterPro" id="IPR016169">
    <property type="entry name" value="FAD-bd_PCMH_sub2"/>
</dbReference>
<organism evidence="5 6">
    <name type="scientific">Ancylobacter rudongensis</name>
    <dbReference type="NCBI Taxonomy" id="177413"/>
    <lineage>
        <taxon>Bacteria</taxon>
        <taxon>Pseudomonadati</taxon>
        <taxon>Pseudomonadota</taxon>
        <taxon>Alphaproteobacteria</taxon>
        <taxon>Hyphomicrobiales</taxon>
        <taxon>Xanthobacteraceae</taxon>
        <taxon>Ancylobacter</taxon>
    </lineage>
</organism>
<reference evidence="6" key="1">
    <citation type="submission" date="2016-10" db="EMBL/GenBank/DDBJ databases">
        <authorList>
            <person name="Varghese N."/>
            <person name="Submissions S."/>
        </authorList>
    </citation>
    <scope>NUCLEOTIDE SEQUENCE [LARGE SCALE GENOMIC DNA]</scope>
    <source>
        <strain evidence="6">CGMCC 1.1761</strain>
    </source>
</reference>
<dbReference type="PANTHER" id="PTHR43762">
    <property type="entry name" value="L-GULONOLACTONE OXIDASE"/>
    <property type="match status" value="1"/>
</dbReference>
<evidence type="ECO:0000259" key="4">
    <source>
        <dbReference type="PROSITE" id="PS51387"/>
    </source>
</evidence>
<dbReference type="Gene3D" id="3.30.70.2520">
    <property type="match status" value="1"/>
</dbReference>
<dbReference type="SUPFAM" id="SSF56176">
    <property type="entry name" value="FAD-binding/transporter-associated domain-like"/>
    <property type="match status" value="1"/>
</dbReference>
<evidence type="ECO:0000256" key="2">
    <source>
        <dbReference type="ARBA" id="ARBA00022827"/>
    </source>
</evidence>
<sequence length="422" mass="47700">MSSADTAGLLQPGKLWWNWFGEQYFVPRYTARPTSEEEVCAIVREARRLGLPVRASGAGHSNPAIVPTPGVHIDFDAFNQVVSVDREKLQVTVRPGLRVSALTKYLREQGMSLNNQGDIDRQAVIGALMTGTHGAGKTLACMSTQLIGARIVTAEGELRDLTAADGELFKAFRTSIGMFGLVVSLTLQAVPSYNIHKRSWNTNTEDCLSNLHALLEANRTFWFFWLPRKESADLYELPGGAVPSKTTRDFDFCHMRTYNPVPVADPAPELGPGEEFDHSSIIYPNDYVPNFREIEYAVPFGRFEECFAEVRHMFQTKYPEAVYPVECRAVKGDDTYLSAYAERDGYALSISGPLEEASWAMLRDADAILDRYDGRPHWGKHHFMTPERLERLYPKYDAFKRLRREMDPDGVFLNDHLRMLFA</sequence>
<protein>
    <submittedName>
        <fullName evidence="5">FAD/FMN-containing dehydrogenase</fullName>
    </submittedName>
</protein>
<gene>
    <name evidence="5" type="ORF">SAMN05660859_3960</name>
</gene>
<evidence type="ECO:0000313" key="5">
    <source>
        <dbReference type="EMBL" id="SCW93477.1"/>
    </source>
</evidence>
<dbReference type="AlphaFoldDB" id="A0A1G4UIV0"/>
<dbReference type="InterPro" id="IPR007173">
    <property type="entry name" value="ALO_C"/>
</dbReference>
<evidence type="ECO:0000313" key="6">
    <source>
        <dbReference type="Proteomes" id="UP000198889"/>
    </source>
</evidence>
<keyword evidence="2" id="KW-0274">FAD</keyword>
<dbReference type="PIRSF" id="PIRSF000136">
    <property type="entry name" value="LGO_GLO"/>
    <property type="match status" value="1"/>
</dbReference>
<dbReference type="EMBL" id="FMTP01000008">
    <property type="protein sequence ID" value="SCW93477.1"/>
    <property type="molecule type" value="Genomic_DNA"/>
</dbReference>
<accession>A0A1G4UIV0</accession>
<dbReference type="GO" id="GO:0071949">
    <property type="term" value="F:FAD binding"/>
    <property type="evidence" value="ECO:0007669"/>
    <property type="project" value="InterPro"/>
</dbReference>
<keyword evidence="6" id="KW-1185">Reference proteome</keyword>
<evidence type="ECO:0000256" key="3">
    <source>
        <dbReference type="ARBA" id="ARBA00023002"/>
    </source>
</evidence>
<dbReference type="InterPro" id="IPR006094">
    <property type="entry name" value="Oxid_FAD_bind_N"/>
</dbReference>
<dbReference type="STRING" id="177413.SAMN05660859_3960"/>
<evidence type="ECO:0000256" key="1">
    <source>
        <dbReference type="ARBA" id="ARBA00022630"/>
    </source>
</evidence>
<dbReference type="Gene3D" id="1.10.45.10">
    <property type="entry name" value="Vanillyl-alcohol Oxidase, Chain A, domain 4"/>
    <property type="match status" value="1"/>
</dbReference>
<dbReference type="Gene3D" id="3.30.465.10">
    <property type="match status" value="1"/>
</dbReference>
<dbReference type="PANTHER" id="PTHR43762:SF1">
    <property type="entry name" value="D-ARABINONO-1,4-LACTONE OXIDASE"/>
    <property type="match status" value="1"/>
</dbReference>
<keyword evidence="3" id="KW-0560">Oxidoreductase</keyword>
<dbReference type="GO" id="GO:0003885">
    <property type="term" value="F:D-arabinono-1,4-lactone oxidase activity"/>
    <property type="evidence" value="ECO:0007669"/>
    <property type="project" value="InterPro"/>
</dbReference>
<dbReference type="RefSeq" id="WP_091443267.1">
    <property type="nucleotide sequence ID" value="NZ_FMTP01000008.1"/>
</dbReference>
<dbReference type="InterPro" id="IPR036318">
    <property type="entry name" value="FAD-bd_PCMH-like_sf"/>
</dbReference>
<dbReference type="InterPro" id="IPR016166">
    <property type="entry name" value="FAD-bd_PCMH"/>
</dbReference>
<feature type="domain" description="FAD-binding PCMH-type" evidence="4">
    <location>
        <begin position="22"/>
        <end position="192"/>
    </location>
</feature>
<keyword evidence="1" id="KW-0285">Flavoprotein</keyword>
<dbReference type="InterPro" id="IPR010031">
    <property type="entry name" value="FAD_lactone_oxidase-like"/>
</dbReference>
<dbReference type="PROSITE" id="PS51387">
    <property type="entry name" value="FAD_PCMH"/>
    <property type="match status" value="1"/>
</dbReference>
<dbReference type="Pfam" id="PF01565">
    <property type="entry name" value="FAD_binding_4"/>
    <property type="match status" value="1"/>
</dbReference>
<dbReference type="InterPro" id="IPR016171">
    <property type="entry name" value="Vanillyl_alc_oxidase_C-sub2"/>
</dbReference>